<evidence type="ECO:0000256" key="2">
    <source>
        <dbReference type="SAM" id="Phobius"/>
    </source>
</evidence>
<keyword evidence="2" id="KW-0812">Transmembrane</keyword>
<dbReference type="AlphaFoldDB" id="A0AAD7HXM6"/>
<dbReference type="Proteomes" id="UP001215280">
    <property type="component" value="Unassembled WGS sequence"/>
</dbReference>
<feature type="transmembrane region" description="Helical" evidence="2">
    <location>
        <begin position="89"/>
        <end position="110"/>
    </location>
</feature>
<evidence type="ECO:0000313" key="4">
    <source>
        <dbReference type="EMBL" id="KAJ7729409.1"/>
    </source>
</evidence>
<feature type="transmembrane region" description="Helical" evidence="2">
    <location>
        <begin position="117"/>
        <end position="140"/>
    </location>
</feature>
<protein>
    <recommendedName>
        <fullName evidence="3">DUF6534 domain-containing protein</fullName>
    </recommendedName>
</protein>
<keyword evidence="2" id="KW-1133">Transmembrane helix</keyword>
<dbReference type="Pfam" id="PF20152">
    <property type="entry name" value="DUF6534"/>
    <property type="match status" value="1"/>
</dbReference>
<keyword evidence="5" id="KW-1185">Reference proteome</keyword>
<evidence type="ECO:0000259" key="3">
    <source>
        <dbReference type="Pfam" id="PF20152"/>
    </source>
</evidence>
<evidence type="ECO:0000313" key="5">
    <source>
        <dbReference type="Proteomes" id="UP001215280"/>
    </source>
</evidence>
<accession>A0AAD7HXM6</accession>
<comment type="caution">
    <text evidence="4">The sequence shown here is derived from an EMBL/GenBank/DDBJ whole genome shotgun (WGS) entry which is preliminary data.</text>
</comment>
<proteinExistence type="predicted"/>
<feature type="transmembrane region" description="Helical" evidence="2">
    <location>
        <begin position="6"/>
        <end position="33"/>
    </location>
</feature>
<feature type="transmembrane region" description="Helical" evidence="2">
    <location>
        <begin position="196"/>
        <end position="219"/>
    </location>
</feature>
<feature type="region of interest" description="Disordered" evidence="1">
    <location>
        <begin position="300"/>
        <end position="322"/>
    </location>
</feature>
<keyword evidence="2" id="KW-0472">Membrane</keyword>
<dbReference type="InterPro" id="IPR045339">
    <property type="entry name" value="DUF6534"/>
</dbReference>
<feature type="transmembrane region" description="Helical" evidence="2">
    <location>
        <begin position="231"/>
        <end position="252"/>
    </location>
</feature>
<name>A0AAD7HXM6_9AGAR</name>
<reference evidence="4" key="1">
    <citation type="submission" date="2023-03" db="EMBL/GenBank/DDBJ databases">
        <title>Massive genome expansion in bonnet fungi (Mycena s.s.) driven by repeated elements and novel gene families across ecological guilds.</title>
        <authorList>
            <consortium name="Lawrence Berkeley National Laboratory"/>
            <person name="Harder C.B."/>
            <person name="Miyauchi S."/>
            <person name="Viragh M."/>
            <person name="Kuo A."/>
            <person name="Thoen E."/>
            <person name="Andreopoulos B."/>
            <person name="Lu D."/>
            <person name="Skrede I."/>
            <person name="Drula E."/>
            <person name="Henrissat B."/>
            <person name="Morin E."/>
            <person name="Kohler A."/>
            <person name="Barry K."/>
            <person name="LaButti K."/>
            <person name="Morin E."/>
            <person name="Salamov A."/>
            <person name="Lipzen A."/>
            <person name="Mereny Z."/>
            <person name="Hegedus B."/>
            <person name="Baldrian P."/>
            <person name="Stursova M."/>
            <person name="Weitz H."/>
            <person name="Taylor A."/>
            <person name="Grigoriev I.V."/>
            <person name="Nagy L.G."/>
            <person name="Martin F."/>
            <person name="Kauserud H."/>
        </authorList>
    </citation>
    <scope>NUCLEOTIDE SEQUENCE</scope>
    <source>
        <strain evidence="4">CBHHK188m</strain>
    </source>
</reference>
<gene>
    <name evidence="4" type="ORF">DFH07DRAFT_969544</name>
</gene>
<sequence>MSYPILAYNACSLAASWINCMLFMLEIVLIIRYFQKSSRPLLHRLGVGIMFTFDTICTFAVCAQIYLFILQYACQTVFLPLPTLRVVAVMLFTTYGTASLEQLFMCYLYFSLTKNWVISGFLVSSIGLHLGASYASAILILKTESAEGGALLASKIGAIACAATDGMIASALLYTFIVMEKTSAFRVSTRSLLHRLMVIIVTSGAVVASNTLIEMTLLVKGNPGRDPAYSLFFFAQGRVYALTILVNILVGIPGKSTQTANTVITPPLGTVSAVVIRVDCENSNDRRVRLTETHDFERRSELTGHVDMDTPFSPHKSESAPD</sequence>
<organism evidence="4 5">
    <name type="scientific">Mycena maculata</name>
    <dbReference type="NCBI Taxonomy" id="230809"/>
    <lineage>
        <taxon>Eukaryota</taxon>
        <taxon>Fungi</taxon>
        <taxon>Dikarya</taxon>
        <taxon>Basidiomycota</taxon>
        <taxon>Agaricomycotina</taxon>
        <taxon>Agaricomycetes</taxon>
        <taxon>Agaricomycetidae</taxon>
        <taxon>Agaricales</taxon>
        <taxon>Marasmiineae</taxon>
        <taxon>Mycenaceae</taxon>
        <taxon>Mycena</taxon>
    </lineage>
</organism>
<evidence type="ECO:0000256" key="1">
    <source>
        <dbReference type="SAM" id="MobiDB-lite"/>
    </source>
</evidence>
<feature type="transmembrane region" description="Helical" evidence="2">
    <location>
        <begin position="152"/>
        <end position="176"/>
    </location>
</feature>
<feature type="transmembrane region" description="Helical" evidence="2">
    <location>
        <begin position="45"/>
        <end position="69"/>
    </location>
</feature>
<feature type="domain" description="DUF6534" evidence="3">
    <location>
        <begin position="162"/>
        <end position="247"/>
    </location>
</feature>
<dbReference type="EMBL" id="JARJLG010000198">
    <property type="protein sequence ID" value="KAJ7729409.1"/>
    <property type="molecule type" value="Genomic_DNA"/>
</dbReference>